<feature type="region of interest" description="Disordered" evidence="10">
    <location>
        <begin position="254"/>
        <end position="286"/>
    </location>
</feature>
<evidence type="ECO:0000256" key="7">
    <source>
        <dbReference type="ARBA" id="ARBA00023136"/>
    </source>
</evidence>
<evidence type="ECO:0000256" key="5">
    <source>
        <dbReference type="ARBA" id="ARBA00022927"/>
    </source>
</evidence>
<keyword evidence="7 11" id="KW-0472">Membrane</keyword>
<evidence type="ECO:0000256" key="10">
    <source>
        <dbReference type="SAM" id="MobiDB-lite"/>
    </source>
</evidence>
<dbReference type="CDD" id="cd20070">
    <property type="entry name" value="5TM_YidC_Alb3"/>
    <property type="match status" value="1"/>
</dbReference>
<keyword evidence="2" id="KW-0813">Transport</keyword>
<evidence type="ECO:0000313" key="14">
    <source>
        <dbReference type="Proteomes" id="UP000326331"/>
    </source>
</evidence>
<dbReference type="PANTHER" id="PTHR12428">
    <property type="entry name" value="OXA1"/>
    <property type="match status" value="1"/>
</dbReference>
<dbReference type="PRINTS" id="PR01900">
    <property type="entry name" value="YIDCPROTEIN"/>
</dbReference>
<feature type="compositionally biased region" description="Basic residues" evidence="10">
    <location>
        <begin position="274"/>
        <end position="286"/>
    </location>
</feature>
<keyword evidence="6 11" id="KW-1133">Transmembrane helix</keyword>
<comment type="similarity">
    <text evidence="9">Belongs to the OXA1/ALB3/YidC family.</text>
</comment>
<keyword evidence="3" id="KW-1003">Cell membrane</keyword>
<feature type="transmembrane region" description="Helical" evidence="11">
    <location>
        <begin position="23"/>
        <end position="48"/>
    </location>
</feature>
<feature type="transmembrane region" description="Helical" evidence="11">
    <location>
        <begin position="188"/>
        <end position="205"/>
    </location>
</feature>
<evidence type="ECO:0000256" key="3">
    <source>
        <dbReference type="ARBA" id="ARBA00022475"/>
    </source>
</evidence>
<evidence type="ECO:0000313" key="13">
    <source>
        <dbReference type="EMBL" id="QFG02960.1"/>
    </source>
</evidence>
<dbReference type="InterPro" id="IPR028055">
    <property type="entry name" value="YidC/Oxa/ALB_C"/>
</dbReference>
<proteinExistence type="inferred from homology"/>
<feature type="domain" description="Membrane insertase YidC/Oxa/ALB C-terminal" evidence="12">
    <location>
        <begin position="28"/>
        <end position="227"/>
    </location>
</feature>
<evidence type="ECO:0000256" key="9">
    <source>
        <dbReference type="RuleBase" id="RU003945"/>
    </source>
</evidence>
<dbReference type="NCBIfam" id="TIGR03592">
    <property type="entry name" value="yidC_oxa1_cterm"/>
    <property type="match status" value="1"/>
</dbReference>
<sequence length="286" mass="31961">MGELFTIALLNPMVNLLVLLNNVLFGSFGLAIIAFTILVRVATFPLTYRQLHATRQMQAIQPRVQEINKKYSDPKRRQEEMMKLYREAGVNPLGCLGPMLIQFPILIALYSAVRIALPNSPEALEKLSSHVYDWAYLQHALPVKEFFLGMDLRHPNLLMVVLVGITTYAQSKTTVTVSTDERVRQQQAMMNVMLPLMFAFFALQFPSGVSLYWVVNSIVGIGFNILIYGFKPLGIEPFFKVRAPAPAPAAAEPAPAAAAVSSAPELRTPTHGPGRSKRQNRRRRPE</sequence>
<feature type="compositionally biased region" description="Low complexity" evidence="10">
    <location>
        <begin position="254"/>
        <end position="265"/>
    </location>
</feature>
<reference evidence="13 14" key="1">
    <citation type="submission" date="2019-10" db="EMBL/GenBank/DDBJ databases">
        <title>Thermopilla bonchosmolovskayae gen. nov., sp. nov., a moderately thermophilic Chloroflexi bacterium from a Chukotka hot spring (Arctic, Russia), representing a novel classis Thermopillaia, which include previously uncultivated lineage OLB14.</title>
        <authorList>
            <person name="Kochetkova T.V."/>
            <person name="Zayulina K.S."/>
            <person name="Zhigarkov V.S."/>
            <person name="Minaev N.V."/>
            <person name="Novikov A."/>
            <person name="Toshchakov S.V."/>
            <person name="Elcheninov A.G."/>
            <person name="Kublanov I.V."/>
        </authorList>
    </citation>
    <scope>NUCLEOTIDE SEQUENCE [LARGE SCALE GENOMIC DNA]</scope>
    <source>
        <strain evidence="13 14">3753O</strain>
    </source>
</reference>
<dbReference type="PANTHER" id="PTHR12428:SF65">
    <property type="entry name" value="CYTOCHROME C OXIDASE ASSEMBLY PROTEIN COX18, MITOCHONDRIAL"/>
    <property type="match status" value="1"/>
</dbReference>
<comment type="subcellular location">
    <subcellularLocation>
        <location evidence="1">Cell membrane</location>
        <topology evidence="1">Multi-pass membrane protein</topology>
    </subcellularLocation>
    <subcellularLocation>
        <location evidence="9">Membrane</location>
        <topology evidence="9">Multi-pass membrane protein</topology>
    </subcellularLocation>
</comment>
<name>A0ABX6C0Z7_9CHLR</name>
<evidence type="ECO:0000256" key="1">
    <source>
        <dbReference type="ARBA" id="ARBA00004651"/>
    </source>
</evidence>
<dbReference type="Pfam" id="PF02096">
    <property type="entry name" value="60KD_IMP"/>
    <property type="match status" value="1"/>
</dbReference>
<evidence type="ECO:0000256" key="6">
    <source>
        <dbReference type="ARBA" id="ARBA00022989"/>
    </source>
</evidence>
<accession>A0ABX6C0Z7</accession>
<evidence type="ECO:0000256" key="4">
    <source>
        <dbReference type="ARBA" id="ARBA00022692"/>
    </source>
</evidence>
<dbReference type="EMBL" id="CP042829">
    <property type="protein sequence ID" value="QFG02960.1"/>
    <property type="molecule type" value="Genomic_DNA"/>
</dbReference>
<protein>
    <submittedName>
        <fullName evidence="13">Membrane protein insertase YidC</fullName>
    </submittedName>
</protein>
<dbReference type="RefSeq" id="WP_158066878.1">
    <property type="nucleotide sequence ID" value="NZ_CP042829.1"/>
</dbReference>
<feature type="transmembrane region" description="Helical" evidence="11">
    <location>
        <begin position="211"/>
        <end position="230"/>
    </location>
</feature>
<keyword evidence="4 9" id="KW-0812">Transmembrane</keyword>
<gene>
    <name evidence="13" type="ORF">Tbon_06520</name>
</gene>
<dbReference type="InterPro" id="IPR001708">
    <property type="entry name" value="YidC/ALB3/OXA1/COX18"/>
</dbReference>
<organism evidence="13 14">
    <name type="scientific">Tepidiforma bonchosmolovskayae</name>
    <dbReference type="NCBI Taxonomy" id="2601677"/>
    <lineage>
        <taxon>Bacteria</taxon>
        <taxon>Bacillati</taxon>
        <taxon>Chloroflexota</taxon>
        <taxon>Tepidiformia</taxon>
        <taxon>Tepidiformales</taxon>
        <taxon>Tepidiformaceae</taxon>
        <taxon>Tepidiforma</taxon>
    </lineage>
</organism>
<evidence type="ECO:0000256" key="2">
    <source>
        <dbReference type="ARBA" id="ARBA00022448"/>
    </source>
</evidence>
<keyword evidence="14" id="KW-1185">Reference proteome</keyword>
<evidence type="ECO:0000256" key="11">
    <source>
        <dbReference type="SAM" id="Phobius"/>
    </source>
</evidence>
<keyword evidence="8" id="KW-0143">Chaperone</keyword>
<dbReference type="InterPro" id="IPR047196">
    <property type="entry name" value="YidC_ALB_C"/>
</dbReference>
<evidence type="ECO:0000256" key="8">
    <source>
        <dbReference type="ARBA" id="ARBA00023186"/>
    </source>
</evidence>
<keyword evidence="5" id="KW-0653">Protein transport</keyword>
<dbReference type="Proteomes" id="UP000326331">
    <property type="component" value="Chromosome"/>
</dbReference>
<evidence type="ECO:0000259" key="12">
    <source>
        <dbReference type="Pfam" id="PF02096"/>
    </source>
</evidence>